<protein>
    <submittedName>
        <fullName evidence="1">Uncharacterized protein</fullName>
    </submittedName>
</protein>
<keyword evidence="2" id="KW-1185">Reference proteome</keyword>
<dbReference type="Proteomes" id="UP001412239">
    <property type="component" value="Unassembled WGS sequence"/>
</dbReference>
<sequence>MFRIPSIAERVLIYKYCTIGTGTKFTIDTNLGLARTKDRMAGKNRKKEREGARNIPYRNSRAGRMERRKGGTENYFCRIPIHSPRYPPQYRIIQLFQYCEGQCLGAGNAQVCTGGIR</sequence>
<organism evidence="1 2">
    <name type="scientific">Tuber aestivum</name>
    <name type="common">summer truffle</name>
    <dbReference type="NCBI Taxonomy" id="59557"/>
    <lineage>
        <taxon>Eukaryota</taxon>
        <taxon>Fungi</taxon>
        <taxon>Dikarya</taxon>
        <taxon>Ascomycota</taxon>
        <taxon>Pezizomycotina</taxon>
        <taxon>Pezizomycetes</taxon>
        <taxon>Pezizales</taxon>
        <taxon>Tuberaceae</taxon>
        <taxon>Tuber</taxon>
    </lineage>
</organism>
<evidence type="ECO:0000313" key="1">
    <source>
        <dbReference type="EMBL" id="CUS14368.1"/>
    </source>
</evidence>
<gene>
    <name evidence="1" type="ORF">GSTUAT00001658001</name>
</gene>
<evidence type="ECO:0000313" key="2">
    <source>
        <dbReference type="Proteomes" id="UP001412239"/>
    </source>
</evidence>
<accession>A0A292Q617</accession>
<name>A0A292Q617_9PEZI</name>
<dbReference type="EMBL" id="LN890960">
    <property type="protein sequence ID" value="CUS14368.1"/>
    <property type="molecule type" value="Genomic_DNA"/>
</dbReference>
<proteinExistence type="predicted"/>
<reference evidence="1" key="1">
    <citation type="submission" date="2015-10" db="EMBL/GenBank/DDBJ databases">
        <authorList>
            <person name="Regsiter A."/>
            <person name="william w."/>
        </authorList>
    </citation>
    <scope>NUCLEOTIDE SEQUENCE</scope>
    <source>
        <strain evidence="1">Montdore</strain>
    </source>
</reference>
<dbReference type="AlphaFoldDB" id="A0A292Q617"/>